<protein>
    <submittedName>
        <fullName evidence="1">Uncharacterized protein</fullName>
    </submittedName>
</protein>
<organism evidence="1 2">
    <name type="scientific">Candidula unifasciata</name>
    <dbReference type="NCBI Taxonomy" id="100452"/>
    <lineage>
        <taxon>Eukaryota</taxon>
        <taxon>Metazoa</taxon>
        <taxon>Spiralia</taxon>
        <taxon>Lophotrochozoa</taxon>
        <taxon>Mollusca</taxon>
        <taxon>Gastropoda</taxon>
        <taxon>Heterobranchia</taxon>
        <taxon>Euthyneura</taxon>
        <taxon>Panpulmonata</taxon>
        <taxon>Eupulmonata</taxon>
        <taxon>Stylommatophora</taxon>
        <taxon>Helicina</taxon>
        <taxon>Helicoidea</taxon>
        <taxon>Geomitridae</taxon>
        <taxon>Candidula</taxon>
    </lineage>
</organism>
<dbReference type="AlphaFoldDB" id="A0A8S3ZAF0"/>
<evidence type="ECO:0000313" key="1">
    <source>
        <dbReference type="EMBL" id="CAG5126567.1"/>
    </source>
</evidence>
<reference evidence="1" key="1">
    <citation type="submission" date="2021-04" db="EMBL/GenBank/DDBJ databases">
        <authorList>
            <consortium name="Molecular Ecology Group"/>
        </authorList>
    </citation>
    <scope>NUCLEOTIDE SEQUENCE</scope>
</reference>
<accession>A0A8S3ZAF0</accession>
<evidence type="ECO:0000313" key="2">
    <source>
        <dbReference type="Proteomes" id="UP000678393"/>
    </source>
</evidence>
<keyword evidence="2" id="KW-1185">Reference proteome</keyword>
<sequence>MSELTNNDTLAKYLSARILKITTNINFCLQRRQIHYDYCFPIFTKFSICFNCHFFQFLTFSINIISICACISHVN</sequence>
<feature type="non-terminal residue" evidence="1">
    <location>
        <position position="75"/>
    </location>
</feature>
<proteinExistence type="predicted"/>
<comment type="caution">
    <text evidence="1">The sequence shown here is derived from an EMBL/GenBank/DDBJ whole genome shotgun (WGS) entry which is preliminary data.</text>
</comment>
<dbReference type="Proteomes" id="UP000678393">
    <property type="component" value="Unassembled WGS sequence"/>
</dbReference>
<gene>
    <name evidence="1" type="ORF">CUNI_LOCUS12125</name>
</gene>
<name>A0A8S3ZAF0_9EUPU</name>
<dbReference type="EMBL" id="CAJHNH020002387">
    <property type="protein sequence ID" value="CAG5126567.1"/>
    <property type="molecule type" value="Genomic_DNA"/>
</dbReference>